<protein>
    <recommendedName>
        <fullName evidence="4">RRM domain-containing protein</fullName>
    </recommendedName>
</protein>
<feature type="region of interest" description="Disordered" evidence="1">
    <location>
        <begin position="149"/>
        <end position="198"/>
    </location>
</feature>
<gene>
    <name evidence="2" type="ORF">RhiirA5_397273</name>
</gene>
<proteinExistence type="predicted"/>
<sequence length="538" mass="60109">MGKSNKKKSSQQSIPVQEFVDSFTNSFASILGDIIFDYLQCGDVESEFYKAATAKLVPKGDIVTERSILDNVRVTKQFTRTLNQAIISGARCKARQTLDSLSSRYQNALPSLVQSAVEAQLKKKEKKVGKQKAPVSDDADANLVIDESMNIDDNVDPDTTASQPNQEGSSNVDQSSTSISKPIGSQIPKNVTSSESQITKGKITKMTINNNVIHNSQKGQVRTIMIYDIPAAWSHDAILEHLKSWGQVLEISFKTQHKYQSVWTKMILKPTIDTDFVMRTWQQKLGDGDIIFDYIQCGDVESLFYTTATAKLVPKGDIVTERSILDNVRITKLFTRTLNQAIISGARCKAHQQLDSLSSRYQNALPLLIQNAAEAQLKKKEKKVSKQKAPVSNDTDANLVIDEFMNIDDNVDPDITMSQPNQEGLSKVDQQSTSISKPIGSQIPKNVTPSESQITKGKITKMTINNNVIHATQKGQVRTIIVYDIPAVWSHDAILEHLKSWGQVLEISFKTQHKYQSVWTKMILKPTIDTDFVMRTWQ</sequence>
<dbReference type="AlphaFoldDB" id="A0A2N0PYK2"/>
<feature type="compositionally biased region" description="Polar residues" evidence="1">
    <location>
        <begin position="157"/>
        <end position="180"/>
    </location>
</feature>
<dbReference type="VEuPathDB" id="FungiDB:RhiirA1_471177"/>
<comment type="caution">
    <text evidence="2">The sequence shown here is derived from an EMBL/GenBank/DDBJ whole genome shotgun (WGS) entry which is preliminary data.</text>
</comment>
<dbReference type="VEuPathDB" id="FungiDB:FUN_009213"/>
<evidence type="ECO:0000313" key="2">
    <source>
        <dbReference type="EMBL" id="PKC11856.1"/>
    </source>
</evidence>
<reference evidence="2 3" key="1">
    <citation type="submission" date="2016-04" db="EMBL/GenBank/DDBJ databases">
        <title>Genome analyses suggest a sexual origin of heterokaryosis in a supposedly ancient asexual fungus.</title>
        <authorList>
            <person name="Ropars J."/>
            <person name="Sedzielewska K."/>
            <person name="Noel J."/>
            <person name="Charron P."/>
            <person name="Farinelli L."/>
            <person name="Marton T."/>
            <person name="Kruger M."/>
            <person name="Pelin A."/>
            <person name="Brachmann A."/>
            <person name="Corradi N."/>
        </authorList>
    </citation>
    <scope>NUCLEOTIDE SEQUENCE [LARGE SCALE GENOMIC DNA]</scope>
    <source>
        <strain evidence="2 3">A5</strain>
    </source>
</reference>
<evidence type="ECO:0000313" key="3">
    <source>
        <dbReference type="Proteomes" id="UP000232722"/>
    </source>
</evidence>
<dbReference type="EMBL" id="LLXJ01000283">
    <property type="protein sequence ID" value="PKC11856.1"/>
    <property type="molecule type" value="Genomic_DNA"/>
</dbReference>
<feature type="compositionally biased region" description="Polar residues" evidence="1">
    <location>
        <begin position="187"/>
        <end position="198"/>
    </location>
</feature>
<organism evidence="2 3">
    <name type="scientific">Rhizophagus irregularis</name>
    <dbReference type="NCBI Taxonomy" id="588596"/>
    <lineage>
        <taxon>Eukaryota</taxon>
        <taxon>Fungi</taxon>
        <taxon>Fungi incertae sedis</taxon>
        <taxon>Mucoromycota</taxon>
        <taxon>Glomeromycotina</taxon>
        <taxon>Glomeromycetes</taxon>
        <taxon>Glomerales</taxon>
        <taxon>Glomeraceae</taxon>
        <taxon>Rhizophagus</taxon>
    </lineage>
</organism>
<evidence type="ECO:0008006" key="4">
    <source>
        <dbReference type="Google" id="ProtNLM"/>
    </source>
</evidence>
<dbReference type="Proteomes" id="UP000232722">
    <property type="component" value="Unassembled WGS sequence"/>
</dbReference>
<reference evidence="2 3" key="2">
    <citation type="submission" date="2017-09" db="EMBL/GenBank/DDBJ databases">
        <title>Extensive intraspecific genome diversity in a model arbuscular mycorrhizal fungus.</title>
        <authorList>
            <person name="Chen E.C."/>
            <person name="Morin E."/>
            <person name="Beaudet D."/>
            <person name="Noel J."/>
            <person name="Ndikumana S."/>
            <person name="Charron P."/>
            <person name="St-Onge C."/>
            <person name="Giorgi J."/>
            <person name="Grigoriev I.V."/>
            <person name="Roux C."/>
            <person name="Martin F.M."/>
            <person name="Corradi N."/>
        </authorList>
    </citation>
    <scope>NUCLEOTIDE SEQUENCE [LARGE SCALE GENOMIC DNA]</scope>
    <source>
        <strain evidence="2 3">A5</strain>
    </source>
</reference>
<evidence type="ECO:0000256" key="1">
    <source>
        <dbReference type="SAM" id="MobiDB-lite"/>
    </source>
</evidence>
<accession>A0A2N0PYK2</accession>
<name>A0A2N0PYK2_9GLOM</name>
<dbReference type="VEuPathDB" id="FungiDB:RhiirA1_445541"/>